<dbReference type="OrthoDB" id="10343585at2759"/>
<evidence type="ECO:0000313" key="1">
    <source>
        <dbReference type="EMBL" id="CAG2250069.1"/>
    </source>
</evidence>
<reference evidence="1" key="1">
    <citation type="submission" date="2021-03" db="EMBL/GenBank/DDBJ databases">
        <authorList>
            <person name="Bekaert M."/>
        </authorList>
    </citation>
    <scope>NUCLEOTIDE SEQUENCE</scope>
</reference>
<keyword evidence="2" id="KW-1185">Reference proteome</keyword>
<gene>
    <name evidence="1" type="ORF">MEDL_61787</name>
</gene>
<proteinExistence type="predicted"/>
<dbReference type="Proteomes" id="UP000683360">
    <property type="component" value="Unassembled WGS sequence"/>
</dbReference>
<organism evidence="1 2">
    <name type="scientific">Mytilus edulis</name>
    <name type="common">Blue mussel</name>
    <dbReference type="NCBI Taxonomy" id="6550"/>
    <lineage>
        <taxon>Eukaryota</taxon>
        <taxon>Metazoa</taxon>
        <taxon>Spiralia</taxon>
        <taxon>Lophotrochozoa</taxon>
        <taxon>Mollusca</taxon>
        <taxon>Bivalvia</taxon>
        <taxon>Autobranchia</taxon>
        <taxon>Pteriomorphia</taxon>
        <taxon>Mytilida</taxon>
        <taxon>Mytiloidea</taxon>
        <taxon>Mytilidae</taxon>
        <taxon>Mytilinae</taxon>
        <taxon>Mytilus</taxon>
    </lineage>
</organism>
<name>A0A8S3V5Y7_MYTED</name>
<evidence type="ECO:0000313" key="2">
    <source>
        <dbReference type="Proteomes" id="UP000683360"/>
    </source>
</evidence>
<comment type="caution">
    <text evidence="1">The sequence shown here is derived from an EMBL/GenBank/DDBJ whole genome shotgun (WGS) entry which is preliminary data.</text>
</comment>
<protein>
    <submittedName>
        <fullName evidence="1">Uncharacterized protein</fullName>
    </submittedName>
</protein>
<dbReference type="AlphaFoldDB" id="A0A8S3V5Y7"/>
<accession>A0A8S3V5Y7</accession>
<dbReference type="EMBL" id="CAJPWZ010003030">
    <property type="protein sequence ID" value="CAG2250069.1"/>
    <property type="molecule type" value="Genomic_DNA"/>
</dbReference>
<sequence>MSCSQIDYILDNTTSSIISSYKTYDRCPLNSASHVPVSAKIEVKAKVKQTLVKPNSARQFKFQWKDLDSESFSSFINKELSQYNIKKHSLEENIQFLCNCLKKAAAVAVPSKIIKLKGTKFIASPTTLSLLQICKEKYLLWKSNGKHDDHFKSDKILAQRNLRKQMRREQYLDRAHFYKEVMDNPSNEMFHRLIRRNRGNRNKESMCIMENGELQYSPVDQTQSFSKYEDLALPKDKGYDPDFLDLCNVRHKIIEHLCEQENLTTEFSTQNICDAIKQLHSGKATDELGLAAEHFQNLSSKSYTIPYRLS</sequence>